<keyword evidence="6" id="KW-1185">Reference proteome</keyword>
<evidence type="ECO:0000313" key="5">
    <source>
        <dbReference type="EMBL" id="TDW76786.1"/>
    </source>
</evidence>
<name>A0A4R8CL80_9ACTN</name>
<dbReference type="AlphaFoldDB" id="A0A4R8CL80"/>
<gene>
    <name evidence="5" type="ORF">EV653_1946</name>
</gene>
<dbReference type="SUPFAM" id="SSF53335">
    <property type="entry name" value="S-adenosyl-L-methionine-dependent methyltransferases"/>
    <property type="match status" value="1"/>
</dbReference>
<evidence type="ECO:0000313" key="6">
    <source>
        <dbReference type="Proteomes" id="UP000295146"/>
    </source>
</evidence>
<dbReference type="Gene3D" id="3.40.50.150">
    <property type="entry name" value="Vaccinia Virus protein VP39"/>
    <property type="match status" value="1"/>
</dbReference>
<protein>
    <submittedName>
        <fullName evidence="5">Methyltransferase family protein</fullName>
    </submittedName>
</protein>
<dbReference type="EMBL" id="SODP01000001">
    <property type="protein sequence ID" value="TDW76786.1"/>
    <property type="molecule type" value="Genomic_DNA"/>
</dbReference>
<dbReference type="InterPro" id="IPR013216">
    <property type="entry name" value="Methyltransf_11"/>
</dbReference>
<evidence type="ECO:0000256" key="3">
    <source>
        <dbReference type="ARBA" id="ARBA00022691"/>
    </source>
</evidence>
<keyword evidence="2" id="KW-0808">Transferase</keyword>
<accession>A0A4R8CL80</accession>
<reference evidence="5 6" key="1">
    <citation type="submission" date="2019-03" db="EMBL/GenBank/DDBJ databases">
        <title>Genomic Encyclopedia of Type Strains, Phase III (KMG-III): the genomes of soil and plant-associated and newly described type strains.</title>
        <authorList>
            <person name="Whitman W."/>
        </authorList>
    </citation>
    <scope>NUCLEOTIDE SEQUENCE [LARGE SCALE GENOMIC DNA]</scope>
    <source>
        <strain evidence="5 6">VKM Ac-2573</strain>
    </source>
</reference>
<dbReference type="PANTHER" id="PTHR43464:SF19">
    <property type="entry name" value="UBIQUINONE BIOSYNTHESIS O-METHYLTRANSFERASE, MITOCHONDRIAL"/>
    <property type="match status" value="1"/>
</dbReference>
<dbReference type="CDD" id="cd02440">
    <property type="entry name" value="AdoMet_MTases"/>
    <property type="match status" value="1"/>
</dbReference>
<sequence>MFVDDTADFPRAVDASIASDLAHWLGMTSETQTAEQQPDHYDSFAEAYARANENGLFNRWYARPAVLDLLGDVAGRRILDAGCGSGPLVADLKERGASVAGFDASPAMIRLARKRLGDDADLKVADLSLPLPYDNEAFDDALAVLVLHYLEDWSGPLTELRRVLRPGGRLVVVVNHPVIPPVMYPEVDYFATVPNTEEYDFDGVSATLTIWYRSLSAMSESFTAAGFRISAISEPPVSPDTPPELLPPSDSDPTRFIGFIFFALEASPTVAPESDRADVGVFASTSTPVS</sequence>
<keyword evidence="1 5" id="KW-0489">Methyltransferase</keyword>
<feature type="domain" description="Methyltransferase type 11" evidence="4">
    <location>
        <begin position="79"/>
        <end position="172"/>
    </location>
</feature>
<keyword evidence="3" id="KW-0949">S-adenosyl-L-methionine</keyword>
<dbReference type="PANTHER" id="PTHR43464">
    <property type="entry name" value="METHYLTRANSFERASE"/>
    <property type="match status" value="1"/>
</dbReference>
<comment type="caution">
    <text evidence="5">The sequence shown here is derived from an EMBL/GenBank/DDBJ whole genome shotgun (WGS) entry which is preliminary data.</text>
</comment>
<evidence type="ECO:0000259" key="4">
    <source>
        <dbReference type="Pfam" id="PF08241"/>
    </source>
</evidence>
<dbReference type="Proteomes" id="UP000295146">
    <property type="component" value="Unassembled WGS sequence"/>
</dbReference>
<proteinExistence type="predicted"/>
<evidence type="ECO:0000256" key="2">
    <source>
        <dbReference type="ARBA" id="ARBA00022679"/>
    </source>
</evidence>
<organism evidence="5 6">
    <name type="scientific">Kribbella pratensis</name>
    <dbReference type="NCBI Taxonomy" id="2512112"/>
    <lineage>
        <taxon>Bacteria</taxon>
        <taxon>Bacillati</taxon>
        <taxon>Actinomycetota</taxon>
        <taxon>Actinomycetes</taxon>
        <taxon>Propionibacteriales</taxon>
        <taxon>Kribbellaceae</taxon>
        <taxon>Kribbella</taxon>
    </lineage>
</organism>
<dbReference type="Pfam" id="PF08241">
    <property type="entry name" value="Methyltransf_11"/>
    <property type="match status" value="1"/>
</dbReference>
<dbReference type="InterPro" id="IPR029063">
    <property type="entry name" value="SAM-dependent_MTases_sf"/>
</dbReference>
<dbReference type="GO" id="GO:0008757">
    <property type="term" value="F:S-adenosylmethionine-dependent methyltransferase activity"/>
    <property type="evidence" value="ECO:0007669"/>
    <property type="project" value="InterPro"/>
</dbReference>
<evidence type="ECO:0000256" key="1">
    <source>
        <dbReference type="ARBA" id="ARBA00022603"/>
    </source>
</evidence>
<dbReference type="GO" id="GO:0032259">
    <property type="term" value="P:methylation"/>
    <property type="evidence" value="ECO:0007669"/>
    <property type="project" value="UniProtKB-KW"/>
</dbReference>